<reference evidence="1 2" key="1">
    <citation type="submission" date="2021-08" db="EMBL/GenBank/DDBJ databases">
        <authorList>
            <person name="Tuo L."/>
        </authorList>
    </citation>
    <scope>NUCLEOTIDE SEQUENCE [LARGE SCALE GENOMIC DNA]</scope>
    <source>
        <strain evidence="1 2">JCM 31229</strain>
    </source>
</reference>
<evidence type="ECO:0000313" key="1">
    <source>
        <dbReference type="EMBL" id="MBY8826130.1"/>
    </source>
</evidence>
<dbReference type="RefSeq" id="WP_222993472.1">
    <property type="nucleotide sequence ID" value="NZ_JAINVV010000014.1"/>
</dbReference>
<sequence length="178" mass="18641">MPIPKKYAWLGSIGTLPKVISEGLALYGTLEAPGAANNPVILGWAREVGKDVAAAYGADSIPWCGLFAAVVVKRAGKPVIAGPLWARNWAKFGAPSPKASLGDVLVFVRDGGGHVGFYIAEDDQAYHVLGGNQSDAVTITRILKSRCIAVRRPPMTTPPASMKPYRVAATGGLSTNEA</sequence>
<gene>
    <name evidence="1" type="ORF">K7G82_27765</name>
</gene>
<evidence type="ECO:0000313" key="2">
    <source>
        <dbReference type="Proteomes" id="UP000706039"/>
    </source>
</evidence>
<name>A0ABS7PXP9_9SPHN</name>
<dbReference type="Proteomes" id="UP000706039">
    <property type="component" value="Unassembled WGS sequence"/>
</dbReference>
<dbReference type="InterPro" id="IPR013423">
    <property type="entry name" value="CHP02594"/>
</dbReference>
<proteinExistence type="predicted"/>
<accession>A0ABS7PXP9</accession>
<dbReference type="NCBIfam" id="TIGR02594">
    <property type="entry name" value="TIGR02594 family protein"/>
    <property type="match status" value="1"/>
</dbReference>
<keyword evidence="2" id="KW-1185">Reference proteome</keyword>
<comment type="caution">
    <text evidence="1">The sequence shown here is derived from an EMBL/GenBank/DDBJ whole genome shotgun (WGS) entry which is preliminary data.</text>
</comment>
<protein>
    <submittedName>
        <fullName evidence="1">TIGR02594 family protein</fullName>
    </submittedName>
</protein>
<dbReference type="EMBL" id="JAINVV010000014">
    <property type="protein sequence ID" value="MBY8826130.1"/>
    <property type="molecule type" value="Genomic_DNA"/>
</dbReference>
<organism evidence="1 2">
    <name type="scientific">Sphingomonas colocasiae</name>
    <dbReference type="NCBI Taxonomy" id="1848973"/>
    <lineage>
        <taxon>Bacteria</taxon>
        <taxon>Pseudomonadati</taxon>
        <taxon>Pseudomonadota</taxon>
        <taxon>Alphaproteobacteria</taxon>
        <taxon>Sphingomonadales</taxon>
        <taxon>Sphingomonadaceae</taxon>
        <taxon>Sphingomonas</taxon>
    </lineage>
</organism>